<keyword evidence="2" id="KW-0238">DNA-binding</keyword>
<dbReference type="InterPro" id="IPR002577">
    <property type="entry name" value="HTH_HxlR"/>
</dbReference>
<dbReference type="SUPFAM" id="SSF46785">
    <property type="entry name" value="Winged helix' DNA-binding domain"/>
    <property type="match status" value="1"/>
</dbReference>
<dbReference type="GO" id="GO:0006355">
    <property type="term" value="P:regulation of DNA-templated transcription"/>
    <property type="evidence" value="ECO:0007669"/>
    <property type="project" value="UniProtKB-ARBA"/>
</dbReference>
<sequence>MRRDTHQEATCPIARAARLLGDHWVLLILRELAQGNRRFQELLIGTGISPAVLSQRLRYLEAEGLVTRHAYAEVPPRVEYALTEKGRAALPVIEQLREYGERWLAPEPLSAEDERIPHNASGAPTT</sequence>
<dbReference type="PROSITE" id="PS51118">
    <property type="entry name" value="HTH_HXLR"/>
    <property type="match status" value="1"/>
</dbReference>
<dbReference type="GO" id="GO:0003677">
    <property type="term" value="F:DNA binding"/>
    <property type="evidence" value="ECO:0007669"/>
    <property type="project" value="UniProtKB-KW"/>
</dbReference>
<dbReference type="PANTHER" id="PTHR33204">
    <property type="entry name" value="TRANSCRIPTIONAL REGULATOR, MARR FAMILY"/>
    <property type="match status" value="1"/>
</dbReference>
<proteinExistence type="predicted"/>
<dbReference type="Pfam" id="PF01638">
    <property type="entry name" value="HxlR"/>
    <property type="match status" value="1"/>
</dbReference>
<accession>A0A7C1X1A9</accession>
<dbReference type="Gene3D" id="1.10.10.10">
    <property type="entry name" value="Winged helix-like DNA-binding domain superfamily/Winged helix DNA-binding domain"/>
    <property type="match status" value="1"/>
</dbReference>
<name>A0A7C1X1A9_THERO</name>
<dbReference type="InterPro" id="IPR036388">
    <property type="entry name" value="WH-like_DNA-bd_sf"/>
</dbReference>
<dbReference type="CDD" id="cd00090">
    <property type="entry name" value="HTH_ARSR"/>
    <property type="match status" value="1"/>
</dbReference>
<evidence type="ECO:0000256" key="2">
    <source>
        <dbReference type="ARBA" id="ARBA00023125"/>
    </source>
</evidence>
<keyword evidence="1" id="KW-0805">Transcription regulation</keyword>
<dbReference type="InterPro" id="IPR011991">
    <property type="entry name" value="ArsR-like_HTH"/>
</dbReference>
<protein>
    <submittedName>
        <fullName evidence="4">Transcriptional regulator</fullName>
    </submittedName>
</protein>
<reference evidence="4" key="1">
    <citation type="journal article" date="2020" name="mSystems">
        <title>Genome- and Community-Level Interaction Insights into Carbon Utilization and Element Cycling Functions of Hydrothermarchaeota in Hydrothermal Sediment.</title>
        <authorList>
            <person name="Zhou Z."/>
            <person name="Liu Y."/>
            <person name="Xu W."/>
            <person name="Pan J."/>
            <person name="Luo Z.H."/>
            <person name="Li M."/>
        </authorList>
    </citation>
    <scope>NUCLEOTIDE SEQUENCE [LARGE SCALE GENOMIC DNA]</scope>
    <source>
        <strain evidence="4">SpSt-222</strain>
    </source>
</reference>
<evidence type="ECO:0000256" key="1">
    <source>
        <dbReference type="ARBA" id="ARBA00023015"/>
    </source>
</evidence>
<keyword evidence="3" id="KW-0804">Transcription</keyword>
<comment type="caution">
    <text evidence="4">The sequence shown here is derived from an EMBL/GenBank/DDBJ whole genome shotgun (WGS) entry which is preliminary data.</text>
</comment>
<evidence type="ECO:0000256" key="3">
    <source>
        <dbReference type="ARBA" id="ARBA00023163"/>
    </source>
</evidence>
<dbReference type="AlphaFoldDB" id="A0A7C1X1A9"/>
<evidence type="ECO:0000313" key="4">
    <source>
        <dbReference type="EMBL" id="HEF65700.1"/>
    </source>
</evidence>
<dbReference type="PANTHER" id="PTHR33204:SF18">
    <property type="entry name" value="TRANSCRIPTIONAL REGULATORY PROTEIN"/>
    <property type="match status" value="1"/>
</dbReference>
<dbReference type="InterPro" id="IPR036390">
    <property type="entry name" value="WH_DNA-bd_sf"/>
</dbReference>
<dbReference type="EMBL" id="DSJL01000011">
    <property type="protein sequence ID" value="HEF65700.1"/>
    <property type="molecule type" value="Genomic_DNA"/>
</dbReference>
<gene>
    <name evidence="4" type="ORF">ENP47_08905</name>
</gene>
<organism evidence="4">
    <name type="scientific">Thermomicrobium roseum</name>
    <dbReference type="NCBI Taxonomy" id="500"/>
    <lineage>
        <taxon>Bacteria</taxon>
        <taxon>Pseudomonadati</taxon>
        <taxon>Thermomicrobiota</taxon>
        <taxon>Thermomicrobia</taxon>
        <taxon>Thermomicrobiales</taxon>
        <taxon>Thermomicrobiaceae</taxon>
        <taxon>Thermomicrobium</taxon>
    </lineage>
</organism>